<dbReference type="Gene3D" id="3.30.710.10">
    <property type="entry name" value="Potassium Channel Kv1.1, Chain A"/>
    <property type="match status" value="1"/>
</dbReference>
<organism evidence="2 3">
    <name type="scientific">Gigaspora margarita</name>
    <dbReference type="NCBI Taxonomy" id="4874"/>
    <lineage>
        <taxon>Eukaryota</taxon>
        <taxon>Fungi</taxon>
        <taxon>Fungi incertae sedis</taxon>
        <taxon>Mucoromycota</taxon>
        <taxon>Glomeromycotina</taxon>
        <taxon>Glomeromycetes</taxon>
        <taxon>Diversisporales</taxon>
        <taxon>Gigasporaceae</taxon>
        <taxon>Gigaspora</taxon>
    </lineage>
</organism>
<dbReference type="Pfam" id="PF07534">
    <property type="entry name" value="TLD"/>
    <property type="match status" value="1"/>
</dbReference>
<protein>
    <submittedName>
        <fullName evidence="2">28753_t:CDS:1</fullName>
    </submittedName>
</protein>
<feature type="domain" description="TLDc" evidence="1">
    <location>
        <begin position="232"/>
        <end position="376"/>
    </location>
</feature>
<name>A0ABN7V1N7_GIGMA</name>
<dbReference type="InterPro" id="IPR011333">
    <property type="entry name" value="SKP1/BTB/POZ_sf"/>
</dbReference>
<dbReference type="InterPro" id="IPR006571">
    <property type="entry name" value="TLDc_dom"/>
</dbReference>
<comment type="caution">
    <text evidence="2">The sequence shown here is derived from an EMBL/GenBank/DDBJ whole genome shotgun (WGS) entry which is preliminary data.</text>
</comment>
<gene>
    <name evidence="2" type="ORF">GMARGA_LOCUS13186</name>
</gene>
<reference evidence="2 3" key="1">
    <citation type="submission" date="2021-06" db="EMBL/GenBank/DDBJ databases">
        <authorList>
            <person name="Kallberg Y."/>
            <person name="Tangrot J."/>
            <person name="Rosling A."/>
        </authorList>
    </citation>
    <scope>NUCLEOTIDE SEQUENCE [LARGE SCALE GENOMIC DNA]</scope>
    <source>
        <strain evidence="2 3">120-4 pot B 10/14</strain>
    </source>
</reference>
<accession>A0ABN7V1N7</accession>
<evidence type="ECO:0000313" key="3">
    <source>
        <dbReference type="Proteomes" id="UP000789901"/>
    </source>
</evidence>
<dbReference type="PROSITE" id="PS51886">
    <property type="entry name" value="TLDC"/>
    <property type="match status" value="1"/>
</dbReference>
<evidence type="ECO:0000313" key="2">
    <source>
        <dbReference type="EMBL" id="CAG8716659.1"/>
    </source>
</evidence>
<dbReference type="Proteomes" id="UP000789901">
    <property type="component" value="Unassembled WGS sequence"/>
</dbReference>
<sequence length="376" mass="44664">MLSRLLQYQLQQKKDKLLENLISSFENNHFSDTKIIVGGNEKPEIIYANSFILTLHKYYEIRKPNATPGSMNIIIRFLYGADFKPSSYNTRTLLNTFLLADEMRIMEFRDVLKSYFTDNIITIMEDLEFIGMIILHNDMKKILLKKLCLKLVLLFKFGNQQIPVNIFYKLISMSELRLEEYKLLNRVIQFWSDTNRFRDKKDLIKCIRFNQITDDEIKDIIRRYGNFCLESELLDLDTVKKLITWISRKKYNKCWYKFELLFNTKHDGFKLETFHKQCDGKGSTIVIIELYNNDDLIGGYNPLDWESKNVWKKTKNSFLFRKHGALDGYIYQKFNIKNSFEEKAIVVEIQTVRCLEPPICILVQIIVMLKVHIMKA</sequence>
<keyword evidence="3" id="KW-1185">Reference proteome</keyword>
<dbReference type="SUPFAM" id="SSF54695">
    <property type="entry name" value="POZ domain"/>
    <property type="match status" value="1"/>
</dbReference>
<proteinExistence type="predicted"/>
<dbReference type="EMBL" id="CAJVQB010008280">
    <property type="protein sequence ID" value="CAG8716659.1"/>
    <property type="molecule type" value="Genomic_DNA"/>
</dbReference>
<evidence type="ECO:0000259" key="1">
    <source>
        <dbReference type="PROSITE" id="PS51886"/>
    </source>
</evidence>